<feature type="region of interest" description="Disordered" evidence="4">
    <location>
        <begin position="27"/>
        <end position="46"/>
    </location>
</feature>
<dbReference type="CDD" id="cd00201">
    <property type="entry name" value="WW"/>
    <property type="match status" value="2"/>
</dbReference>
<dbReference type="InterPro" id="IPR036020">
    <property type="entry name" value="WW_dom_sf"/>
</dbReference>
<evidence type="ECO:0000256" key="2">
    <source>
        <dbReference type="ARBA" id="ARBA00022737"/>
    </source>
</evidence>
<sequence length="983" mass="111380">MSEVVWYSYATDDGIPYYINSVTQESRWDPPTESDGIVSPTKSLTDEDPTTLTNNFMNDTVISDNAVVADSFIDDTIDVDVSELQIDQFDTETGPSSPQTQALEALGWVKYTTDSGDPYFYNLQEQTTQWTVPEDVLEREAELISTGKYGQGPASTTTMGTRRHAKSVTAVDNPSIEYDYDRARLSPASFSPGFNNSLNPNSASSFRASSRGQGKVSFANATANALGDSVMKASDLDISDYENLDQTAMTEARKGINPITISKIRKRFRAASYTFGGANWDKVFGQFDTSGDGALDAEEFFLAVRAGLKIPPREVTDRDVEIILKALDMNGDGKIDLIEFASFLQEEDPVPEDRLLKRSIVGLRPAASKSDFNTSTLTHSELMMVGGAKPSLEKAKLAKEELTMQRRAREIAEKKKRGASARGLHSAKMAAKILNVVPVKDRLDPRNAPRGQRKPNKTWTKQAHRLKIANAVQKMWKCTEVRHAAYEKLLGNVDKSLSEAQKSYQIAHKQNKRSHVTPSIMESLRKKLKSYSYTTNGPDYVKLFNIFDNDRTGSVTFHRWLQVMRKTCKFPKYMLNDGDVLEIFQTIAGENKTFIDQVHLLKFIKTDVPAALSMSTENNGKVSQGEVLMYIIEKAKKRLKQSAYNAKVTDWNTVFKLYDSDGNGSLDYNEFSRIFRLDLKLTKKELHDDELKLVFNFIDDDMSQTISAVEFGRFLHSGESERRFPVVGDDTVYLTETVLKMDIHASHERQKVGRMSAHHVVAAQEDAQRKLHVKTVVEKIRKRARAYCYSISGQDFNVVFSKFDKSHDSYISPNEFRIGARKIFKIPPLELNDSEIMDVFKLIANNQKGENQEQEGEDEWISKDSFCNFMGKEDSSNDEYAAAWQHTDKEKERRRIFKSFGTKVKKRAYASHRSGQDFEAVFRMFDQDASGTLTYNELNTSIRRFLHIPEEELSRRDIMVVFKMLDNDRNGEVSIDEFLEALS</sequence>
<feature type="domain" description="WW" evidence="5">
    <location>
        <begin position="6"/>
        <end position="33"/>
    </location>
</feature>
<evidence type="ECO:0000256" key="1">
    <source>
        <dbReference type="ARBA" id="ARBA00022723"/>
    </source>
</evidence>
<dbReference type="CDD" id="cd00051">
    <property type="entry name" value="EFh"/>
    <property type="match status" value="3"/>
</dbReference>
<gene>
    <name evidence="7" type="ORF">TrLO_g15691</name>
</gene>
<feature type="domain" description="EF-hand" evidence="6">
    <location>
        <begin position="913"/>
        <end position="948"/>
    </location>
</feature>
<dbReference type="InterPro" id="IPR051581">
    <property type="entry name" value="Ca-bind"/>
</dbReference>
<dbReference type="Gene3D" id="1.10.238.10">
    <property type="entry name" value="EF-hand"/>
    <property type="match status" value="5"/>
</dbReference>
<dbReference type="Pfam" id="PF00397">
    <property type="entry name" value="WW"/>
    <property type="match status" value="1"/>
</dbReference>
<evidence type="ECO:0000259" key="6">
    <source>
        <dbReference type="PROSITE" id="PS50222"/>
    </source>
</evidence>
<feature type="domain" description="EF-hand" evidence="6">
    <location>
        <begin position="646"/>
        <end position="681"/>
    </location>
</feature>
<evidence type="ECO:0000313" key="8">
    <source>
        <dbReference type="Proteomes" id="UP001165122"/>
    </source>
</evidence>
<feature type="domain" description="WW" evidence="5">
    <location>
        <begin position="107"/>
        <end position="135"/>
    </location>
</feature>
<dbReference type="SMART" id="SM00054">
    <property type="entry name" value="EFh"/>
    <property type="match status" value="8"/>
</dbReference>
<reference evidence="8" key="1">
    <citation type="journal article" date="2023" name="Commun. Biol.">
        <title>Genome analysis of Parmales, the sister group of diatoms, reveals the evolutionary specialization of diatoms from phago-mixotrophs to photoautotrophs.</title>
        <authorList>
            <person name="Ban H."/>
            <person name="Sato S."/>
            <person name="Yoshikawa S."/>
            <person name="Yamada K."/>
            <person name="Nakamura Y."/>
            <person name="Ichinomiya M."/>
            <person name="Sato N."/>
            <person name="Blanc-Mathieu R."/>
            <person name="Endo H."/>
            <person name="Kuwata A."/>
            <person name="Ogata H."/>
        </authorList>
    </citation>
    <scope>NUCLEOTIDE SEQUENCE [LARGE SCALE GENOMIC DNA]</scope>
    <source>
        <strain evidence="8">NIES 3700</strain>
    </source>
</reference>
<dbReference type="AlphaFoldDB" id="A0A9W7KV17"/>
<feature type="domain" description="EF-hand" evidence="6">
    <location>
        <begin position="686"/>
        <end position="721"/>
    </location>
</feature>
<dbReference type="InterPro" id="IPR018247">
    <property type="entry name" value="EF_Hand_1_Ca_BS"/>
</dbReference>
<feature type="domain" description="EF-hand" evidence="6">
    <location>
        <begin position="535"/>
        <end position="570"/>
    </location>
</feature>
<keyword evidence="3" id="KW-0106">Calcium</keyword>
<dbReference type="PROSITE" id="PS00018">
    <property type="entry name" value="EF_HAND_1"/>
    <property type="match status" value="6"/>
</dbReference>
<evidence type="ECO:0000256" key="3">
    <source>
        <dbReference type="ARBA" id="ARBA00022837"/>
    </source>
</evidence>
<dbReference type="PANTHER" id="PTHR34524:SF6">
    <property type="entry name" value="CALCYPHOSINE LIKE"/>
    <property type="match status" value="1"/>
</dbReference>
<keyword evidence="8" id="KW-1185">Reference proteome</keyword>
<accession>A0A9W7KV17</accession>
<feature type="region of interest" description="Disordered" evidence="4">
    <location>
        <begin position="147"/>
        <end position="167"/>
    </location>
</feature>
<feature type="domain" description="EF-hand" evidence="6">
    <location>
        <begin position="953"/>
        <end position="983"/>
    </location>
</feature>
<feature type="domain" description="EF-hand" evidence="6">
    <location>
        <begin position="791"/>
        <end position="826"/>
    </location>
</feature>
<dbReference type="OrthoDB" id="26525at2759"/>
<feature type="domain" description="EF-hand" evidence="6">
    <location>
        <begin position="275"/>
        <end position="310"/>
    </location>
</feature>
<dbReference type="InterPro" id="IPR011992">
    <property type="entry name" value="EF-hand-dom_pair"/>
</dbReference>
<dbReference type="InterPro" id="IPR002048">
    <property type="entry name" value="EF_hand_dom"/>
</dbReference>
<evidence type="ECO:0000313" key="7">
    <source>
        <dbReference type="EMBL" id="GMI12707.1"/>
    </source>
</evidence>
<comment type="caution">
    <text evidence="7">The sequence shown here is derived from an EMBL/GenBank/DDBJ whole genome shotgun (WGS) entry which is preliminary data.</text>
</comment>
<dbReference type="PROSITE" id="PS50222">
    <property type="entry name" value="EF_HAND_2"/>
    <property type="match status" value="8"/>
</dbReference>
<dbReference type="GO" id="GO:0005509">
    <property type="term" value="F:calcium ion binding"/>
    <property type="evidence" value="ECO:0007669"/>
    <property type="project" value="InterPro"/>
</dbReference>
<evidence type="ECO:0008006" key="9">
    <source>
        <dbReference type="Google" id="ProtNLM"/>
    </source>
</evidence>
<name>A0A9W7KV17_9STRA</name>
<dbReference type="PROSITE" id="PS50020">
    <property type="entry name" value="WW_DOMAIN_2"/>
    <property type="match status" value="2"/>
</dbReference>
<evidence type="ECO:0000259" key="5">
    <source>
        <dbReference type="PROSITE" id="PS50020"/>
    </source>
</evidence>
<dbReference type="InterPro" id="IPR001202">
    <property type="entry name" value="WW_dom"/>
</dbReference>
<dbReference type="PROSITE" id="PS01159">
    <property type="entry name" value="WW_DOMAIN_1"/>
    <property type="match status" value="2"/>
</dbReference>
<protein>
    <recommendedName>
        <fullName evidence="9">Calmodulin</fullName>
    </recommendedName>
</protein>
<evidence type="ECO:0000256" key="4">
    <source>
        <dbReference type="SAM" id="MobiDB-lite"/>
    </source>
</evidence>
<dbReference type="Pfam" id="PF13499">
    <property type="entry name" value="EF-hand_7"/>
    <property type="match status" value="3"/>
</dbReference>
<dbReference type="SUPFAM" id="SSF51045">
    <property type="entry name" value="WW domain"/>
    <property type="match status" value="2"/>
</dbReference>
<keyword evidence="2" id="KW-0677">Repeat</keyword>
<dbReference type="Gene3D" id="2.20.70.10">
    <property type="match status" value="2"/>
</dbReference>
<dbReference type="SUPFAM" id="SSF47473">
    <property type="entry name" value="EF-hand"/>
    <property type="match status" value="3"/>
</dbReference>
<dbReference type="Proteomes" id="UP001165122">
    <property type="component" value="Unassembled WGS sequence"/>
</dbReference>
<dbReference type="SMART" id="SM00456">
    <property type="entry name" value="WW"/>
    <property type="match status" value="2"/>
</dbReference>
<organism evidence="7 8">
    <name type="scientific">Triparma laevis f. longispina</name>
    <dbReference type="NCBI Taxonomy" id="1714387"/>
    <lineage>
        <taxon>Eukaryota</taxon>
        <taxon>Sar</taxon>
        <taxon>Stramenopiles</taxon>
        <taxon>Ochrophyta</taxon>
        <taxon>Bolidophyceae</taxon>
        <taxon>Parmales</taxon>
        <taxon>Triparmaceae</taxon>
        <taxon>Triparma</taxon>
    </lineage>
</organism>
<keyword evidence="1" id="KW-0479">Metal-binding</keyword>
<dbReference type="EMBL" id="BRXW01000180">
    <property type="protein sequence ID" value="GMI12707.1"/>
    <property type="molecule type" value="Genomic_DNA"/>
</dbReference>
<proteinExistence type="predicted"/>
<feature type="domain" description="EF-hand" evidence="6">
    <location>
        <begin position="315"/>
        <end position="350"/>
    </location>
</feature>
<dbReference type="PANTHER" id="PTHR34524">
    <property type="entry name" value="CALCYPHOSIN"/>
    <property type="match status" value="1"/>
</dbReference>